<feature type="transmembrane region" description="Helical" evidence="11">
    <location>
        <begin position="23"/>
        <end position="45"/>
    </location>
</feature>
<protein>
    <recommendedName>
        <fullName evidence="11">ATP-dependent zinc metalloprotease FtsH</fullName>
        <ecNumber evidence="11">3.4.24.-</ecNumber>
    </recommendedName>
</protein>
<dbReference type="SUPFAM" id="SSF52540">
    <property type="entry name" value="P-loop containing nucleoside triphosphate hydrolases"/>
    <property type="match status" value="1"/>
</dbReference>
<dbReference type="NCBIfam" id="TIGR01241">
    <property type="entry name" value="FtsH_fam"/>
    <property type="match status" value="1"/>
</dbReference>
<comment type="subcellular location">
    <subcellularLocation>
        <location evidence="11">Cell membrane</location>
        <topology evidence="11">Multi-pass membrane protein</topology>
        <orientation evidence="11">Cytoplasmic side</orientation>
    </subcellularLocation>
    <subcellularLocation>
        <location evidence="1">Membrane</location>
    </subcellularLocation>
</comment>
<evidence type="ECO:0000313" key="15">
    <source>
        <dbReference type="EMBL" id="MCW1916400.1"/>
    </source>
</evidence>
<dbReference type="InterPro" id="IPR027417">
    <property type="entry name" value="P-loop_NTPase"/>
</dbReference>
<feature type="binding site" evidence="11">
    <location>
        <position position="339"/>
    </location>
    <ligand>
        <name>Zn(2+)</name>
        <dbReference type="ChEBI" id="CHEBI:29105"/>
        <note>catalytic</note>
    </ligand>
</feature>
<dbReference type="Proteomes" id="UP001165653">
    <property type="component" value="Unassembled WGS sequence"/>
</dbReference>
<dbReference type="GO" id="GO:0008237">
    <property type="term" value="F:metallopeptidase activity"/>
    <property type="evidence" value="ECO:0007669"/>
    <property type="project" value="UniProtKB-KW"/>
</dbReference>
<gene>
    <name evidence="11 15" type="primary">ftsH</name>
    <name evidence="15" type="ORF">OJ996_22620</name>
</gene>
<dbReference type="CDD" id="cd19501">
    <property type="entry name" value="RecA-like_FtsH"/>
    <property type="match status" value="1"/>
</dbReference>
<feature type="active site" evidence="11">
    <location>
        <position position="340"/>
    </location>
</feature>
<dbReference type="InterPro" id="IPR005936">
    <property type="entry name" value="FtsH"/>
</dbReference>
<dbReference type="InterPro" id="IPR003960">
    <property type="entry name" value="ATPase_AAA_CS"/>
</dbReference>
<evidence type="ECO:0000259" key="14">
    <source>
        <dbReference type="SMART" id="SM00382"/>
    </source>
</evidence>
<keyword evidence="11" id="KW-1003">Cell membrane</keyword>
<evidence type="ECO:0000256" key="8">
    <source>
        <dbReference type="ARBA" id="ARBA00022840"/>
    </source>
</evidence>
<comment type="similarity">
    <text evidence="12">Belongs to the AAA ATPase family.</text>
</comment>
<dbReference type="Gene3D" id="3.40.50.300">
    <property type="entry name" value="P-loop containing nucleotide triphosphate hydrolases"/>
    <property type="match status" value="1"/>
</dbReference>
<feature type="binding site" evidence="11">
    <location>
        <position position="415"/>
    </location>
    <ligand>
        <name>Zn(2+)</name>
        <dbReference type="ChEBI" id="CHEBI:29105"/>
        <note>catalytic</note>
    </ligand>
</feature>
<dbReference type="InterPro" id="IPR000642">
    <property type="entry name" value="Peptidase_M41"/>
</dbReference>
<keyword evidence="16" id="KW-1185">Reference proteome</keyword>
<keyword evidence="5 11" id="KW-0547">Nucleotide-binding</keyword>
<dbReference type="HAMAP" id="MF_01458">
    <property type="entry name" value="FtsH"/>
    <property type="match status" value="1"/>
</dbReference>
<evidence type="ECO:0000256" key="13">
    <source>
        <dbReference type="SAM" id="MobiDB-lite"/>
    </source>
</evidence>
<comment type="caution">
    <text evidence="11">Lacks conserved residue(s) required for the propagation of feature annotation.</text>
</comment>
<dbReference type="EMBL" id="JAPDDR010000015">
    <property type="protein sequence ID" value="MCW1916400.1"/>
    <property type="molecule type" value="Genomic_DNA"/>
</dbReference>
<feature type="compositionally biased region" description="Pro residues" evidence="13">
    <location>
        <begin position="525"/>
        <end position="534"/>
    </location>
</feature>
<organism evidence="15 16">
    <name type="scientific">Luteolibacter rhizosphaerae</name>
    <dbReference type="NCBI Taxonomy" id="2989719"/>
    <lineage>
        <taxon>Bacteria</taxon>
        <taxon>Pseudomonadati</taxon>
        <taxon>Verrucomicrobiota</taxon>
        <taxon>Verrucomicrobiia</taxon>
        <taxon>Verrucomicrobiales</taxon>
        <taxon>Verrucomicrobiaceae</taxon>
        <taxon>Luteolibacter</taxon>
    </lineage>
</organism>
<comment type="similarity">
    <text evidence="11">In the central section; belongs to the AAA ATPase family.</text>
</comment>
<keyword evidence="11" id="KW-0812">Transmembrane</keyword>
<accession>A0ABT3GAZ2</accession>
<dbReference type="SMART" id="SM00382">
    <property type="entry name" value="AAA"/>
    <property type="match status" value="1"/>
</dbReference>
<proteinExistence type="inferred from homology"/>
<evidence type="ECO:0000256" key="6">
    <source>
        <dbReference type="ARBA" id="ARBA00022801"/>
    </source>
</evidence>
<keyword evidence="4 11" id="KW-0479">Metal-binding</keyword>
<keyword evidence="10 11" id="KW-0472">Membrane</keyword>
<evidence type="ECO:0000313" key="16">
    <source>
        <dbReference type="Proteomes" id="UP001165653"/>
    </source>
</evidence>
<dbReference type="Pfam" id="PF00004">
    <property type="entry name" value="AAA"/>
    <property type="match status" value="1"/>
</dbReference>
<feature type="binding site" evidence="11">
    <location>
        <position position="343"/>
    </location>
    <ligand>
        <name>Zn(2+)</name>
        <dbReference type="ChEBI" id="CHEBI:29105"/>
        <note>catalytic</note>
    </ligand>
</feature>
<keyword evidence="6 11" id="KW-0378">Hydrolase</keyword>
<comment type="subunit">
    <text evidence="11">Homohexamer.</text>
</comment>
<keyword evidence="8 11" id="KW-0067">ATP-binding</keyword>
<evidence type="ECO:0000256" key="10">
    <source>
        <dbReference type="ARBA" id="ARBA00023136"/>
    </source>
</evidence>
<reference evidence="15" key="1">
    <citation type="submission" date="2022-10" db="EMBL/GenBank/DDBJ databases">
        <title>Luteolibacter sp. GHJ8, whole genome shotgun sequencing project.</title>
        <authorList>
            <person name="Zhao G."/>
            <person name="Shen L."/>
        </authorList>
    </citation>
    <scope>NUCLEOTIDE SEQUENCE</scope>
    <source>
        <strain evidence="15">GHJ8</strain>
    </source>
</reference>
<dbReference type="PANTHER" id="PTHR23076:SF97">
    <property type="entry name" value="ATP-DEPENDENT ZINC METALLOPROTEASE YME1L1"/>
    <property type="match status" value="1"/>
</dbReference>
<feature type="compositionally biased region" description="Basic and acidic residues" evidence="13">
    <location>
        <begin position="535"/>
        <end position="552"/>
    </location>
</feature>
<dbReference type="InterPro" id="IPR037219">
    <property type="entry name" value="Peptidase_M41-like"/>
</dbReference>
<evidence type="ECO:0000256" key="12">
    <source>
        <dbReference type="RuleBase" id="RU003651"/>
    </source>
</evidence>
<evidence type="ECO:0000256" key="5">
    <source>
        <dbReference type="ARBA" id="ARBA00022741"/>
    </source>
</evidence>
<evidence type="ECO:0000256" key="4">
    <source>
        <dbReference type="ARBA" id="ARBA00022723"/>
    </source>
</evidence>
<dbReference type="Gene3D" id="1.10.8.60">
    <property type="match status" value="1"/>
</dbReference>
<keyword evidence="3 11" id="KW-0645">Protease</keyword>
<evidence type="ECO:0000256" key="11">
    <source>
        <dbReference type="HAMAP-Rule" id="MF_01458"/>
    </source>
</evidence>
<dbReference type="Pfam" id="PF17862">
    <property type="entry name" value="AAA_lid_3"/>
    <property type="match status" value="1"/>
</dbReference>
<evidence type="ECO:0000256" key="1">
    <source>
        <dbReference type="ARBA" id="ARBA00004370"/>
    </source>
</evidence>
<dbReference type="PANTHER" id="PTHR23076">
    <property type="entry name" value="METALLOPROTEASE M41 FTSH"/>
    <property type="match status" value="1"/>
</dbReference>
<keyword evidence="7 11" id="KW-0862">Zinc</keyword>
<dbReference type="Pfam" id="PF01434">
    <property type="entry name" value="Peptidase_M41"/>
    <property type="match status" value="1"/>
</dbReference>
<sequence>MLGDEVGSILREKGSVYKVESDFLRSAIFTFLPVLLIVLLLFFLFRQQMKAAGRGAMSFGKSKARLLTRDHNKVTFKDVAGIQEAKEELWEIVDFLRDPRKFQKLGGSIPKGVLMVGPPGTGKTLLARAIAGEADVPFFSISGSDFVEMFVGVGASRVRDMFEQGKKHAPCLIFIDEIDAVGRHRGHGMGGGHDEREQTLNQLLVEMDGFDTQEGVIIIAATNRPDVLDPALLRPGRFDRQVTVSLPDVNGREEILRVHVKKIKLAPGTDLGVIARGTPGFSGAELANLINEAALLAARRGLSAVTIAEMEEARDKVRWGRERRSLAMSDKERIGTAWHEAGHAYLNMVLPHTHPLHKVTIIPRGPYLGATMYLPEGDKYSTQRKEALANLVVTMGGRIAECFITDDVSNGASGDIRQATSLARHMVCEWGMSEKLGMIEYGDGDSPVFLARDVSRSRNYSEDTARIIDAEIKRFIDEAYDQATDILTKNKHTVELIAKALLEYETLDASHLKDIIDHGEMRNPPSAPKPPPVPEEFRKKPAAKPTEDKPDEGGPLAGEVVGAPA</sequence>
<evidence type="ECO:0000256" key="2">
    <source>
        <dbReference type="ARBA" id="ARBA00010044"/>
    </source>
</evidence>
<feature type="region of interest" description="Disordered" evidence="13">
    <location>
        <begin position="518"/>
        <end position="565"/>
    </location>
</feature>
<comment type="caution">
    <text evidence="15">The sequence shown here is derived from an EMBL/GenBank/DDBJ whole genome shotgun (WGS) entry which is preliminary data.</text>
</comment>
<feature type="domain" description="AAA+ ATPase" evidence="14">
    <location>
        <begin position="109"/>
        <end position="248"/>
    </location>
</feature>
<dbReference type="Gene3D" id="1.20.58.760">
    <property type="entry name" value="Peptidase M41"/>
    <property type="match status" value="1"/>
</dbReference>
<dbReference type="PROSITE" id="PS00674">
    <property type="entry name" value="AAA"/>
    <property type="match status" value="1"/>
</dbReference>
<dbReference type="InterPro" id="IPR003593">
    <property type="entry name" value="AAA+_ATPase"/>
</dbReference>
<dbReference type="EC" id="3.4.24.-" evidence="11"/>
<comment type="function">
    <text evidence="11">Acts as a processive, ATP-dependent zinc metallopeptidase for both cytoplasmic and membrane proteins. Plays a role in the quality control of integral membrane proteins.</text>
</comment>
<comment type="cofactor">
    <cofactor evidence="11">
        <name>Zn(2+)</name>
        <dbReference type="ChEBI" id="CHEBI:29105"/>
    </cofactor>
    <text evidence="11">Binds 1 zinc ion per subunit.</text>
</comment>
<keyword evidence="9 11" id="KW-0482">Metalloprotease</keyword>
<evidence type="ECO:0000256" key="9">
    <source>
        <dbReference type="ARBA" id="ARBA00023049"/>
    </source>
</evidence>
<comment type="similarity">
    <text evidence="2 11">In the C-terminal section; belongs to the peptidase M41 family.</text>
</comment>
<feature type="binding site" evidence="11">
    <location>
        <begin position="117"/>
        <end position="124"/>
    </location>
    <ligand>
        <name>ATP</name>
        <dbReference type="ChEBI" id="CHEBI:30616"/>
    </ligand>
</feature>
<dbReference type="InterPro" id="IPR003959">
    <property type="entry name" value="ATPase_AAA_core"/>
</dbReference>
<name>A0ABT3GAZ2_9BACT</name>
<dbReference type="SUPFAM" id="SSF140990">
    <property type="entry name" value="FtsH protease domain-like"/>
    <property type="match status" value="1"/>
</dbReference>
<evidence type="ECO:0000256" key="3">
    <source>
        <dbReference type="ARBA" id="ARBA00022670"/>
    </source>
</evidence>
<keyword evidence="11" id="KW-1133">Transmembrane helix</keyword>
<evidence type="ECO:0000256" key="7">
    <source>
        <dbReference type="ARBA" id="ARBA00022833"/>
    </source>
</evidence>
<dbReference type="InterPro" id="IPR041569">
    <property type="entry name" value="AAA_lid_3"/>
</dbReference>